<evidence type="ECO:0000313" key="3">
    <source>
        <dbReference type="Proteomes" id="UP000662939"/>
    </source>
</evidence>
<dbReference type="RefSeq" id="WP_213170728.1">
    <property type="nucleotide sequence ID" value="NZ_CP070496.1"/>
</dbReference>
<name>A0A895XFU8_9ACTN</name>
<gene>
    <name evidence="2" type="ORF">JQS30_13270</name>
</gene>
<evidence type="ECO:0000313" key="2">
    <source>
        <dbReference type="EMBL" id="QSB04731.1"/>
    </source>
</evidence>
<dbReference type="Gene3D" id="2.40.420.20">
    <property type="match status" value="1"/>
</dbReference>
<dbReference type="KEGG" id="nav:JQS30_13270"/>
<accession>A0A895XFU8</accession>
<sequence>MQLRKSHILSAALAILLAGATATAWYYASQARTPEQLAQETEAPDDSIITVEVESGQLLDEFTISGTATRTGDIDVIAQPDMAEGDVAITSKIPLEVGDEVNNGTVLMEISGRPLIALNGAIPAYRDLVEGESEGPDVKQLQQALAYLYGTPVTGTFDARTAHDVRQLYDARGYTAPTRPAGGMPELGDGVGEDNPAAPGNVLVLPAGEVTFVPEFPIQVGSIEADLAAPLPEGGTVMVLVGGTWQIEAQLNDEDRQNLLSVGEDAELIYGSGPLDGVEVPGFEIEEREEEEPNEWGETGGSSNVAVFEFDSEEFDSLTPGDSQAVRVIRARSEEDSLIVPLSAVWTDTSGTTKVTVRNGGEPDRDVAVNVTLQHEGTGVIELVDGDLSAGDSVIVAFRDRGN</sequence>
<proteinExistence type="predicted"/>
<dbReference type="Proteomes" id="UP000662939">
    <property type="component" value="Chromosome"/>
</dbReference>
<evidence type="ECO:0000256" key="1">
    <source>
        <dbReference type="SAM" id="SignalP"/>
    </source>
</evidence>
<reference evidence="2" key="1">
    <citation type="submission" date="2021-02" db="EMBL/GenBank/DDBJ databases">
        <title>Natronoglycomyces albus gen. nov., sp. nov, a haloalkaliphilic actinobacterium from a soda solonchak soil.</title>
        <authorList>
            <person name="Sorokin D.Y."/>
            <person name="Khijniak T.V."/>
            <person name="Zakharycheva A.P."/>
            <person name="Boueva O.V."/>
            <person name="Ariskina E.V."/>
            <person name="Hahnke R.L."/>
            <person name="Bunk B."/>
            <person name="Sproer C."/>
            <person name="Schumann P."/>
            <person name="Evtushenko L.I."/>
            <person name="Kublanov I.V."/>
        </authorList>
    </citation>
    <scope>NUCLEOTIDE SEQUENCE</scope>
    <source>
        <strain evidence="2">DSM 106290</strain>
    </source>
</reference>
<dbReference type="Gene3D" id="1.10.101.10">
    <property type="entry name" value="PGBD-like superfamily/PGBD"/>
    <property type="match status" value="1"/>
</dbReference>
<keyword evidence="1" id="KW-0732">Signal</keyword>
<dbReference type="EMBL" id="CP070496">
    <property type="protein sequence ID" value="QSB04731.1"/>
    <property type="molecule type" value="Genomic_DNA"/>
</dbReference>
<dbReference type="AlphaFoldDB" id="A0A895XFU8"/>
<organism evidence="2 3">
    <name type="scientific">Natronoglycomyces albus</name>
    <dbReference type="NCBI Taxonomy" id="2811108"/>
    <lineage>
        <taxon>Bacteria</taxon>
        <taxon>Bacillati</taxon>
        <taxon>Actinomycetota</taxon>
        <taxon>Actinomycetes</taxon>
        <taxon>Glycomycetales</taxon>
        <taxon>Glycomycetaceae</taxon>
        <taxon>Natronoglycomyces</taxon>
    </lineage>
</organism>
<dbReference type="InterPro" id="IPR036366">
    <property type="entry name" value="PGBDSf"/>
</dbReference>
<protein>
    <submittedName>
        <fullName evidence="2">Uncharacterized protein</fullName>
    </submittedName>
</protein>
<keyword evidence="3" id="KW-1185">Reference proteome</keyword>
<feature type="chain" id="PRO_5034874478" evidence="1">
    <location>
        <begin position="25"/>
        <end position="403"/>
    </location>
</feature>
<feature type="signal peptide" evidence="1">
    <location>
        <begin position="1"/>
        <end position="24"/>
    </location>
</feature>